<dbReference type="Proteomes" id="UP000249542">
    <property type="component" value="Unassembled WGS sequence"/>
</dbReference>
<gene>
    <name evidence="2" type="ORF">LX95_02449</name>
</gene>
<evidence type="ECO:0000256" key="1">
    <source>
        <dbReference type="SAM" id="Phobius"/>
    </source>
</evidence>
<feature type="transmembrane region" description="Helical" evidence="1">
    <location>
        <begin position="306"/>
        <end position="334"/>
    </location>
</feature>
<evidence type="ECO:0000313" key="2">
    <source>
        <dbReference type="EMBL" id="PZW38785.1"/>
    </source>
</evidence>
<keyword evidence="1" id="KW-0812">Transmembrane</keyword>
<dbReference type="InterPro" id="IPR022134">
    <property type="entry name" value="DUF3667"/>
</dbReference>
<dbReference type="RefSeq" id="WP_111541725.1">
    <property type="nucleotide sequence ID" value="NZ_QKYV01000007.1"/>
</dbReference>
<feature type="transmembrane region" description="Helical" evidence="1">
    <location>
        <begin position="219"/>
        <end position="238"/>
    </location>
</feature>
<organism evidence="2 3">
    <name type="scientific">Mesonia algae</name>
    <dbReference type="NCBI Taxonomy" id="213248"/>
    <lineage>
        <taxon>Bacteria</taxon>
        <taxon>Pseudomonadati</taxon>
        <taxon>Bacteroidota</taxon>
        <taxon>Flavobacteriia</taxon>
        <taxon>Flavobacteriales</taxon>
        <taxon>Flavobacteriaceae</taxon>
        <taxon>Mesonia</taxon>
    </lineage>
</organism>
<accession>A0A2W7I0J9</accession>
<keyword evidence="1" id="KW-1133">Transmembrane helix</keyword>
<reference evidence="2 3" key="1">
    <citation type="submission" date="2018-06" db="EMBL/GenBank/DDBJ databases">
        <title>Genomic Encyclopedia of Archaeal and Bacterial Type Strains, Phase II (KMG-II): from individual species to whole genera.</title>
        <authorList>
            <person name="Goeker M."/>
        </authorList>
    </citation>
    <scope>NUCLEOTIDE SEQUENCE [LARGE SCALE GENOMIC DNA]</scope>
    <source>
        <strain evidence="2 3">DSM 15361</strain>
    </source>
</reference>
<dbReference type="AlphaFoldDB" id="A0A2W7I0J9"/>
<keyword evidence="3" id="KW-1185">Reference proteome</keyword>
<keyword evidence="1" id="KW-0472">Membrane</keyword>
<evidence type="ECO:0000313" key="3">
    <source>
        <dbReference type="Proteomes" id="UP000249542"/>
    </source>
</evidence>
<feature type="transmembrane region" description="Helical" evidence="1">
    <location>
        <begin position="250"/>
        <end position="269"/>
    </location>
</feature>
<sequence>MKNSRFSYKYRGSQCLNCDALLDKSDRFCHYCGQLNSTKKLSFKDFASEFFGGLFAYDSRVYKTLRKLLFSPGRLSKEYVSGKRNTYVNPFRFFLSLALIIFILYGIKLSYQNETENAFKDIITNTESECTSIENFKNSTAYYSEEELKKLSFLNSSSKRIGIYNEYYKIKKEPSSLVALKELNHTHTRLNSYYYKKTLQVKEVMKDPSSFISYMVSKLPFIIFCFIPISALFVWLSFGRTSYNYMEHLVFTFNNQSFFFFTYAIALTIKDITGFSSIYFLLFIVYNIHFYLALKRFYEQKTWKTIVKFVFLNTIFITLALFATIISFFGTFAIY</sequence>
<feature type="transmembrane region" description="Helical" evidence="1">
    <location>
        <begin position="275"/>
        <end position="294"/>
    </location>
</feature>
<protein>
    <submittedName>
        <fullName evidence="2">Uncharacterized protein DUF3667</fullName>
    </submittedName>
</protein>
<dbReference type="EMBL" id="QKYV01000007">
    <property type="protein sequence ID" value="PZW38785.1"/>
    <property type="molecule type" value="Genomic_DNA"/>
</dbReference>
<dbReference type="Pfam" id="PF12412">
    <property type="entry name" value="DUF3667"/>
    <property type="match status" value="1"/>
</dbReference>
<comment type="caution">
    <text evidence="2">The sequence shown here is derived from an EMBL/GenBank/DDBJ whole genome shotgun (WGS) entry which is preliminary data.</text>
</comment>
<name>A0A2W7I0J9_9FLAO</name>
<proteinExistence type="predicted"/>
<feature type="transmembrane region" description="Helical" evidence="1">
    <location>
        <begin position="93"/>
        <end position="111"/>
    </location>
</feature>